<evidence type="ECO:0000256" key="2">
    <source>
        <dbReference type="SAM" id="MobiDB-lite"/>
    </source>
</evidence>
<name>A0A7D9J970_PARCT</name>
<dbReference type="Proteomes" id="UP001152795">
    <property type="component" value="Unassembled WGS sequence"/>
</dbReference>
<dbReference type="PROSITE" id="PS50237">
    <property type="entry name" value="HECT"/>
    <property type="match status" value="1"/>
</dbReference>
<accession>A0A7D9J970</accession>
<feature type="compositionally biased region" description="Polar residues" evidence="2">
    <location>
        <begin position="54"/>
        <end position="66"/>
    </location>
</feature>
<keyword evidence="3" id="KW-0436">Ligase</keyword>
<evidence type="ECO:0000313" key="4">
    <source>
        <dbReference type="Proteomes" id="UP001152795"/>
    </source>
</evidence>
<dbReference type="OrthoDB" id="5988645at2759"/>
<gene>
    <name evidence="3" type="ORF">PACLA_8A015738</name>
</gene>
<protein>
    <submittedName>
        <fullName evidence="3">G2 M phase-specific E3 ubiquitin- ligase-like</fullName>
    </submittedName>
</protein>
<dbReference type="InterPro" id="IPR035983">
    <property type="entry name" value="Hect_E3_ubiquitin_ligase"/>
</dbReference>
<feature type="compositionally biased region" description="Acidic residues" evidence="2">
    <location>
        <begin position="1"/>
        <end position="10"/>
    </location>
</feature>
<evidence type="ECO:0000256" key="1">
    <source>
        <dbReference type="ARBA" id="ARBA00022786"/>
    </source>
</evidence>
<dbReference type="Pfam" id="PF00632">
    <property type="entry name" value="HECT"/>
    <property type="match status" value="1"/>
</dbReference>
<dbReference type="InterPro" id="IPR000569">
    <property type="entry name" value="HECT_dom"/>
</dbReference>
<organism evidence="3 4">
    <name type="scientific">Paramuricea clavata</name>
    <name type="common">Red gorgonian</name>
    <name type="synonym">Violescent sea-whip</name>
    <dbReference type="NCBI Taxonomy" id="317549"/>
    <lineage>
        <taxon>Eukaryota</taxon>
        <taxon>Metazoa</taxon>
        <taxon>Cnidaria</taxon>
        <taxon>Anthozoa</taxon>
        <taxon>Octocorallia</taxon>
        <taxon>Malacalcyonacea</taxon>
        <taxon>Plexauridae</taxon>
        <taxon>Paramuricea</taxon>
    </lineage>
</organism>
<dbReference type="SUPFAM" id="SSF56204">
    <property type="entry name" value="Hect, E3 ligase catalytic domain"/>
    <property type="match status" value="1"/>
</dbReference>
<proteinExistence type="predicted"/>
<dbReference type="GO" id="GO:0016874">
    <property type="term" value="F:ligase activity"/>
    <property type="evidence" value="ECO:0007669"/>
    <property type="project" value="UniProtKB-KW"/>
</dbReference>
<dbReference type="EMBL" id="CACRXK020013282">
    <property type="protein sequence ID" value="CAB4024876.1"/>
    <property type="molecule type" value="Genomic_DNA"/>
</dbReference>
<comment type="caution">
    <text evidence="3">The sequence shown here is derived from an EMBL/GenBank/DDBJ whole genome shotgun (WGS) entry which is preliminary data.</text>
</comment>
<dbReference type="Gene3D" id="3.30.2410.10">
    <property type="entry name" value="Hect, E3 ligase catalytic domain"/>
    <property type="match status" value="1"/>
</dbReference>
<reference evidence="3" key="1">
    <citation type="submission" date="2020-04" db="EMBL/GenBank/DDBJ databases">
        <authorList>
            <person name="Alioto T."/>
            <person name="Alioto T."/>
            <person name="Gomez Garrido J."/>
        </authorList>
    </citation>
    <scope>NUCLEOTIDE SEQUENCE</scope>
    <source>
        <strain evidence="3">A484AB</strain>
    </source>
</reference>
<feature type="region of interest" description="Disordered" evidence="2">
    <location>
        <begin position="1"/>
        <end position="40"/>
    </location>
</feature>
<keyword evidence="1" id="KW-0833">Ubl conjugation pathway</keyword>
<feature type="region of interest" description="Disordered" evidence="2">
    <location>
        <begin position="47"/>
        <end position="66"/>
    </location>
</feature>
<evidence type="ECO:0000313" key="3">
    <source>
        <dbReference type="EMBL" id="CAB4024876.1"/>
    </source>
</evidence>
<dbReference type="AlphaFoldDB" id="A0A7D9J970"/>
<keyword evidence="4" id="KW-1185">Reference proteome</keyword>
<dbReference type="GO" id="GO:0004842">
    <property type="term" value="F:ubiquitin-protein transferase activity"/>
    <property type="evidence" value="ECO:0007669"/>
    <property type="project" value="InterPro"/>
</dbReference>
<sequence>MVTDDEVDEIQPEKVKRHSSADAQIRPVKRKSTQLELASSTQPSIRPFLFNGDIQPSNGDNQLSNDDNSSKVVCPLCFSHFTANEIATHADECVDRFDPVGIVSDDDDNDNDVENIIGISVLSESLEQVRRKLFLNGAPVVNMDALAKEEFKIAGELMSMLIVQGGPAPCFFNKCVYLYIANGVDSISTDIAGDVVDDLHLKDVISKISHYAVGINDILSSLSFTVKRLDESTLQTTLMSDEVLDVLQKVAYRGVPMRETLSSMDAIIRSIVMFEFSKLLPMLNQIMDGLRCFGTHDLVRNYPNLLEHVFVDYGCFLLKPEEFLAGVTGKFSEVGSNNREREIDIFKFFSDYVEDIECDDTGCSLPKLVQFITGTKTIPPLGFPNPISVKFKHGCTEGCKCRPISSTCDLSITVPVHYEALEFTLIMNSALIECAGFGRL</sequence>